<organism evidence="11 12">
    <name type="scientific">Potamilus streckersoni</name>
    <dbReference type="NCBI Taxonomy" id="2493646"/>
    <lineage>
        <taxon>Eukaryota</taxon>
        <taxon>Metazoa</taxon>
        <taxon>Spiralia</taxon>
        <taxon>Lophotrochozoa</taxon>
        <taxon>Mollusca</taxon>
        <taxon>Bivalvia</taxon>
        <taxon>Autobranchia</taxon>
        <taxon>Heteroconchia</taxon>
        <taxon>Palaeoheterodonta</taxon>
        <taxon>Unionida</taxon>
        <taxon>Unionoidea</taxon>
        <taxon>Unionidae</taxon>
        <taxon>Ambleminae</taxon>
        <taxon>Lampsilini</taxon>
        <taxon>Potamilus</taxon>
    </lineage>
</organism>
<evidence type="ECO:0000256" key="3">
    <source>
        <dbReference type="ARBA" id="ARBA00010767"/>
    </source>
</evidence>
<evidence type="ECO:0000256" key="2">
    <source>
        <dbReference type="ARBA" id="ARBA00004300"/>
    </source>
</evidence>
<feature type="compositionally biased region" description="Acidic residues" evidence="10">
    <location>
        <begin position="311"/>
        <end position="322"/>
    </location>
</feature>
<comment type="subcellular location">
    <subcellularLocation>
        <location evidence="1">Cytoplasm</location>
        <location evidence="1">Cytoskeleton</location>
        <location evidence="1">Cilium basal body</location>
    </subcellularLocation>
    <subcellularLocation>
        <location evidence="2">Cytoplasm</location>
        <location evidence="2">Cytoskeleton</location>
        <location evidence="2">Microtubule organizing center</location>
        <location evidence="2">Centrosome</location>
    </subcellularLocation>
</comment>
<reference evidence="11" key="3">
    <citation type="submission" date="2023-05" db="EMBL/GenBank/DDBJ databases">
        <authorList>
            <person name="Smith C.H."/>
        </authorList>
    </citation>
    <scope>NUCLEOTIDE SEQUENCE</scope>
    <source>
        <strain evidence="11">CHS0354</strain>
        <tissue evidence="11">Mantle</tissue>
    </source>
</reference>
<accession>A0AAE0RNU7</accession>
<feature type="compositionally biased region" description="Low complexity" evidence="10">
    <location>
        <begin position="658"/>
        <end position="670"/>
    </location>
</feature>
<protein>
    <recommendedName>
        <fullName evidence="4">Centrosomal protein kizuna</fullName>
    </recommendedName>
    <alternativeName>
        <fullName evidence="9">Polo-like kinase 1 substrate 1</fullName>
    </alternativeName>
</protein>
<evidence type="ECO:0000256" key="10">
    <source>
        <dbReference type="SAM" id="MobiDB-lite"/>
    </source>
</evidence>
<keyword evidence="6" id="KW-0206">Cytoskeleton</keyword>
<reference evidence="11" key="1">
    <citation type="journal article" date="2021" name="Genome Biol. Evol.">
        <title>A High-Quality Reference Genome for a Parasitic Bivalve with Doubly Uniparental Inheritance (Bivalvia: Unionida).</title>
        <authorList>
            <person name="Smith C.H."/>
        </authorList>
    </citation>
    <scope>NUCLEOTIDE SEQUENCE</scope>
    <source>
        <strain evidence="11">CHS0354</strain>
    </source>
</reference>
<evidence type="ECO:0000313" key="12">
    <source>
        <dbReference type="Proteomes" id="UP001195483"/>
    </source>
</evidence>
<feature type="compositionally biased region" description="Polar residues" evidence="10">
    <location>
        <begin position="208"/>
        <end position="231"/>
    </location>
</feature>
<evidence type="ECO:0000256" key="7">
    <source>
        <dbReference type="ARBA" id="ARBA00023273"/>
    </source>
</evidence>
<feature type="region of interest" description="Disordered" evidence="10">
    <location>
        <begin position="141"/>
        <end position="275"/>
    </location>
</feature>
<keyword evidence="12" id="KW-1185">Reference proteome</keyword>
<feature type="compositionally biased region" description="Low complexity" evidence="10">
    <location>
        <begin position="141"/>
        <end position="152"/>
    </location>
</feature>
<feature type="compositionally biased region" description="Low complexity" evidence="10">
    <location>
        <begin position="186"/>
        <end position="202"/>
    </location>
</feature>
<gene>
    <name evidence="11" type="ORF">CHS0354_014585</name>
</gene>
<sequence length="712" mass="80017">MASSNVEYYQTQRDLLARMHDSEDMRQRLEQQVQAYFRSDKSLAKLRGTKLQAYWRKICENERRSKQRNTSLLNDLDRINSNLINLSARTEHLRMLKIEYETTIAKMYPQWLEQMKQSRQKQQEQQQLQQQQHQYQIQQMYQQQQQHQMPQHQHQELEQQHQQQQLKKTTKHTAESVQKIADQAKSSVRVSSGTTSVSSSPSLGAGRKTSNGEYVNINETVRSTTMRSESPGTVGARSEQRVSSAIKQAAGDDADRGQMSEGMVEPPQGWAERDGSVNSISYSEEIDIPGVQSVTVRARQTDSNAMTPKSDEEESDFDEVELPENGRRSPTPGQNHRGSMEGEGDGLSCPSSPAPSPPTSPQPPLIHTDQETLEGTGQIQAELSTEGLLLLLKYVERDLEDPLSLEGFYRTHHPTAPQRAEIIRKANRDEINDLRLDAELVSMVILDQLTLVIRSLPDTCILPDSLLLTNIHNIAEARIRSRLHRNSQYVWEKLLEHFICLVMRQVMDTKEVAFIFTPCLVQESSQYQDRACSLLAKIVEEQCVSATDRFSPSGQDSLDTARSSSQLGPAGVPLLKFGSLIDRPFSDEESSMISQSLPTEGPRVPLNETEAYKSLVSGSLGMGRQSQMRVREEEDDTDDDVEKQFASALSPRLPMSTKSGAGSAIGSIGKSIKRTGFPIDSDLDTDTEINIESPLGRKGSSADDDDFHDFYN</sequence>
<keyword evidence="5" id="KW-0963">Cytoplasm</keyword>
<comment type="function">
    <text evidence="8">Centrosomal protein required for establishing a robust mitotic centrosome architecture that can endure the forces that converge on the centrosomes during spindle formation. Required for stabilizing the expanded pericentriolar material around the centriole.</text>
</comment>
<dbReference type="GO" id="GO:0007051">
    <property type="term" value="P:spindle organization"/>
    <property type="evidence" value="ECO:0007669"/>
    <property type="project" value="InterPro"/>
</dbReference>
<comment type="similarity">
    <text evidence="3">Belongs to the kizuna family.</text>
</comment>
<dbReference type="InterPro" id="IPR026742">
    <property type="entry name" value="Centrosomal_kizuma"/>
</dbReference>
<dbReference type="PANTHER" id="PTHR16299">
    <property type="entry name" value="CENTROSOMAL PROTEIN KIZUNA"/>
    <property type="match status" value="1"/>
</dbReference>
<dbReference type="Proteomes" id="UP001195483">
    <property type="component" value="Unassembled WGS sequence"/>
</dbReference>
<evidence type="ECO:0000313" key="11">
    <source>
        <dbReference type="EMBL" id="KAK3576770.1"/>
    </source>
</evidence>
<dbReference type="AlphaFoldDB" id="A0AAE0RNU7"/>
<dbReference type="EMBL" id="JAEAOA010000897">
    <property type="protein sequence ID" value="KAK3576770.1"/>
    <property type="molecule type" value="Genomic_DNA"/>
</dbReference>
<feature type="compositionally biased region" description="Pro residues" evidence="10">
    <location>
        <begin position="352"/>
        <end position="364"/>
    </location>
</feature>
<evidence type="ECO:0000256" key="5">
    <source>
        <dbReference type="ARBA" id="ARBA00022490"/>
    </source>
</evidence>
<feature type="compositionally biased region" description="Acidic residues" evidence="10">
    <location>
        <begin position="702"/>
        <end position="712"/>
    </location>
</feature>
<keyword evidence="7" id="KW-0966">Cell projection</keyword>
<evidence type="ECO:0000256" key="8">
    <source>
        <dbReference type="ARBA" id="ARBA00024919"/>
    </source>
</evidence>
<evidence type="ECO:0000256" key="6">
    <source>
        <dbReference type="ARBA" id="ARBA00023212"/>
    </source>
</evidence>
<evidence type="ECO:0000256" key="4">
    <source>
        <dbReference type="ARBA" id="ARBA00013872"/>
    </source>
</evidence>
<name>A0AAE0RNU7_9BIVA</name>
<evidence type="ECO:0000256" key="1">
    <source>
        <dbReference type="ARBA" id="ARBA00004120"/>
    </source>
</evidence>
<evidence type="ECO:0000256" key="9">
    <source>
        <dbReference type="ARBA" id="ARBA00031153"/>
    </source>
</evidence>
<dbReference type="GO" id="GO:0005813">
    <property type="term" value="C:centrosome"/>
    <property type="evidence" value="ECO:0007669"/>
    <property type="project" value="UniProtKB-SubCell"/>
</dbReference>
<feature type="region of interest" description="Disordered" evidence="10">
    <location>
        <begin position="615"/>
        <end position="712"/>
    </location>
</feature>
<feature type="region of interest" description="Disordered" evidence="10">
    <location>
        <begin position="293"/>
        <end position="368"/>
    </location>
</feature>
<reference evidence="11" key="2">
    <citation type="journal article" date="2021" name="Genome Biol. Evol.">
        <title>Developing a high-quality reference genome for a parasitic bivalve with doubly uniparental inheritance (Bivalvia: Unionida).</title>
        <authorList>
            <person name="Smith C.H."/>
        </authorList>
    </citation>
    <scope>NUCLEOTIDE SEQUENCE</scope>
    <source>
        <strain evidence="11">CHS0354</strain>
        <tissue evidence="11">Mantle</tissue>
    </source>
</reference>
<proteinExistence type="inferred from homology"/>
<comment type="caution">
    <text evidence="11">The sequence shown here is derived from an EMBL/GenBank/DDBJ whole genome shotgun (WGS) entry which is preliminary data.</text>
</comment>
<dbReference type="PANTHER" id="PTHR16299:SF2">
    <property type="entry name" value="CENTROSOMAL PROTEIN KIZUNA"/>
    <property type="match status" value="1"/>
</dbReference>